<protein>
    <recommendedName>
        <fullName evidence="3">Phage tail protein</fullName>
    </recommendedName>
</protein>
<dbReference type="InterPro" id="IPR009312">
    <property type="entry name" value="Phage_lambda_GpU-like"/>
</dbReference>
<dbReference type="AlphaFoldDB" id="A0A1T0ART8"/>
<dbReference type="OrthoDB" id="5683808at2"/>
<dbReference type="Pfam" id="PF06141">
    <property type="entry name" value="Phage_tail_U"/>
    <property type="match status" value="1"/>
</dbReference>
<comment type="caution">
    <text evidence="1">The sequence shown here is derived from an EMBL/GenBank/DDBJ whole genome shotgun (WGS) entry which is preliminary data.</text>
</comment>
<evidence type="ECO:0000313" key="2">
    <source>
        <dbReference type="Proteomes" id="UP000190867"/>
    </source>
</evidence>
<sequence>MKFHSAIRKEVLAFIAETVPNIKNFYNGIPNISNIESELPLICVHLDNAEVDPAAVGYQEWEADLNIGIFVPFDKSEEYLDEIASEVYEQLLTHQFNTILRKQAQRYEYDYDDDKVWVSSAISFRINYNFEAVNLYLRQLIEQGYTDV</sequence>
<dbReference type="RefSeq" id="WP_078237315.1">
    <property type="nucleotide sequence ID" value="NZ_MUYA01000009.1"/>
</dbReference>
<name>A0A1T0ART8_9PAST</name>
<dbReference type="SUPFAM" id="SSF143749">
    <property type="entry name" value="Phage tail protein-like"/>
    <property type="match status" value="1"/>
</dbReference>
<gene>
    <name evidence="1" type="ORF">B0187_07895</name>
</gene>
<dbReference type="Proteomes" id="UP000190867">
    <property type="component" value="Unassembled WGS sequence"/>
</dbReference>
<dbReference type="STRING" id="734.B0187_07895"/>
<dbReference type="Gene3D" id="3.30.70.1700">
    <property type="entry name" value="Phage minor tail protein U"/>
    <property type="match status" value="1"/>
</dbReference>
<dbReference type="InterPro" id="IPR038512">
    <property type="entry name" value="GpU-like_sf"/>
</dbReference>
<organism evidence="1 2">
    <name type="scientific">Haemophilus paracuniculus</name>
    <dbReference type="NCBI Taxonomy" id="734"/>
    <lineage>
        <taxon>Bacteria</taxon>
        <taxon>Pseudomonadati</taxon>
        <taxon>Pseudomonadota</taxon>
        <taxon>Gammaproteobacteria</taxon>
        <taxon>Pasteurellales</taxon>
        <taxon>Pasteurellaceae</taxon>
        <taxon>Haemophilus</taxon>
    </lineage>
</organism>
<evidence type="ECO:0000313" key="1">
    <source>
        <dbReference type="EMBL" id="OOR98786.1"/>
    </source>
</evidence>
<evidence type="ECO:0008006" key="3">
    <source>
        <dbReference type="Google" id="ProtNLM"/>
    </source>
</evidence>
<reference evidence="1 2" key="1">
    <citation type="submission" date="2017-02" db="EMBL/GenBank/DDBJ databases">
        <title>Draft genome sequence of Haemophilus paracuniculus CCUG 43573 type strain.</title>
        <authorList>
            <person name="Engstrom-Jakobsson H."/>
            <person name="Salva-Serra F."/>
            <person name="Thorell K."/>
            <person name="Gonzales-Siles L."/>
            <person name="Karlsson R."/>
            <person name="Boulund F."/>
            <person name="Engstrand L."/>
            <person name="Kristiansson E."/>
            <person name="Moore E."/>
        </authorList>
    </citation>
    <scope>NUCLEOTIDE SEQUENCE [LARGE SCALE GENOMIC DNA]</scope>
    <source>
        <strain evidence="1 2">CCUG 43573</strain>
    </source>
</reference>
<dbReference type="InterPro" id="IPR035934">
    <property type="entry name" value="Phage_tail_protein-like_sf"/>
</dbReference>
<dbReference type="EMBL" id="MUYA01000009">
    <property type="protein sequence ID" value="OOR98786.1"/>
    <property type="molecule type" value="Genomic_DNA"/>
</dbReference>
<proteinExistence type="predicted"/>
<keyword evidence="2" id="KW-1185">Reference proteome</keyword>
<accession>A0A1T0ART8</accession>